<gene>
    <name evidence="3 7" type="primary">rimP</name>
    <name evidence="7" type="ORF">Pcatena_07140</name>
</gene>
<dbReference type="PANTHER" id="PTHR33867:SF1">
    <property type="entry name" value="RIBOSOME MATURATION FACTOR RIMP"/>
    <property type="match status" value="1"/>
</dbReference>
<keyword evidence="1 3" id="KW-0963">Cytoplasm</keyword>
<dbReference type="Pfam" id="PF02576">
    <property type="entry name" value="RimP_N"/>
    <property type="match status" value="1"/>
</dbReference>
<dbReference type="OrthoDB" id="9805006at2"/>
<dbReference type="Pfam" id="PF17384">
    <property type="entry name" value="DUF150_C"/>
    <property type="match status" value="1"/>
</dbReference>
<dbReference type="InterPro" id="IPR035956">
    <property type="entry name" value="RimP_N_sf"/>
</dbReference>
<keyword evidence="2 3" id="KW-0690">Ribosome biogenesis</keyword>
<reference evidence="8" key="1">
    <citation type="submission" date="2018-11" db="EMBL/GenBank/DDBJ databases">
        <title>Comparative genomics of Parolsenella catena and Libanicoccus massiliensis: Reclassification of Libanicoccus massiliensis as Parolsenella massiliensis comb. nov.</title>
        <authorList>
            <person name="Sakamoto M."/>
            <person name="Ikeyama N."/>
            <person name="Murakami T."/>
            <person name="Mori H."/>
            <person name="Yuki M."/>
            <person name="Ohkuma M."/>
        </authorList>
    </citation>
    <scope>NUCLEOTIDE SEQUENCE [LARGE SCALE GENOMIC DNA]</scope>
    <source>
        <strain evidence="8">JCM 31932</strain>
    </source>
</reference>
<dbReference type="HAMAP" id="MF_01077">
    <property type="entry name" value="RimP"/>
    <property type="match status" value="1"/>
</dbReference>
<dbReference type="GO" id="GO:0006412">
    <property type="term" value="P:translation"/>
    <property type="evidence" value="ECO:0007669"/>
    <property type="project" value="TreeGrafter"/>
</dbReference>
<dbReference type="InterPro" id="IPR028989">
    <property type="entry name" value="RimP_N"/>
</dbReference>
<evidence type="ECO:0000256" key="2">
    <source>
        <dbReference type="ARBA" id="ARBA00022517"/>
    </source>
</evidence>
<dbReference type="GO" id="GO:0005829">
    <property type="term" value="C:cytosol"/>
    <property type="evidence" value="ECO:0007669"/>
    <property type="project" value="TreeGrafter"/>
</dbReference>
<protein>
    <recommendedName>
        <fullName evidence="3">Ribosome maturation factor RimP</fullName>
    </recommendedName>
</protein>
<dbReference type="SUPFAM" id="SSF74942">
    <property type="entry name" value="YhbC-like, C-terminal domain"/>
    <property type="match status" value="1"/>
</dbReference>
<feature type="domain" description="Ribosome maturation factor RimP N-terminal" evidence="5">
    <location>
        <begin position="18"/>
        <end position="88"/>
    </location>
</feature>
<dbReference type="Gene3D" id="3.30.300.70">
    <property type="entry name" value="RimP-like superfamily, N-terminal"/>
    <property type="match status" value="1"/>
</dbReference>
<dbReference type="KEGG" id="pcat:Pcatena_07140"/>
<evidence type="ECO:0000259" key="6">
    <source>
        <dbReference type="Pfam" id="PF17384"/>
    </source>
</evidence>
<evidence type="ECO:0000256" key="4">
    <source>
        <dbReference type="SAM" id="MobiDB-lite"/>
    </source>
</evidence>
<dbReference type="CDD" id="cd01734">
    <property type="entry name" value="YlxS_C"/>
    <property type="match status" value="1"/>
</dbReference>
<dbReference type="EMBL" id="AP019367">
    <property type="protein sequence ID" value="BBH50127.1"/>
    <property type="molecule type" value="Genomic_DNA"/>
</dbReference>
<comment type="similarity">
    <text evidence="3">Belongs to the RimP family.</text>
</comment>
<dbReference type="AlphaFoldDB" id="A0A3G9JXB5"/>
<keyword evidence="8" id="KW-1185">Reference proteome</keyword>
<sequence>MAQDKAAAILEALEVAGAAHGVDVVDVEVVGATKAPTVRVRLDWSDEGKGTISLDDVAAQTEWVSDVIDVVDPFPGSFTLEVSSPGLDRPLRRERDFVRFAGEQVALTTTAMEGRKRFSGKLVGVREGQVVLDTDEGEVSIALDEVRRCNIKPTFAKGEKKTFSKQSKGSAKSKKAAHEGE</sequence>
<evidence type="ECO:0000313" key="7">
    <source>
        <dbReference type="EMBL" id="BBH50127.1"/>
    </source>
</evidence>
<evidence type="ECO:0000313" key="8">
    <source>
        <dbReference type="Proteomes" id="UP000273154"/>
    </source>
</evidence>
<feature type="domain" description="Ribosome maturation factor RimP C-terminal" evidence="6">
    <location>
        <begin position="91"/>
        <end position="155"/>
    </location>
</feature>
<dbReference type="Gene3D" id="2.30.30.180">
    <property type="entry name" value="Ribosome maturation factor RimP, C-terminal domain"/>
    <property type="match status" value="1"/>
</dbReference>
<evidence type="ECO:0000256" key="1">
    <source>
        <dbReference type="ARBA" id="ARBA00022490"/>
    </source>
</evidence>
<organism evidence="7 8">
    <name type="scientific">Parolsenella catena</name>
    <dbReference type="NCBI Taxonomy" id="2003188"/>
    <lineage>
        <taxon>Bacteria</taxon>
        <taxon>Bacillati</taxon>
        <taxon>Actinomycetota</taxon>
        <taxon>Coriobacteriia</taxon>
        <taxon>Coriobacteriales</taxon>
        <taxon>Atopobiaceae</taxon>
        <taxon>Parolsenella</taxon>
    </lineage>
</organism>
<dbReference type="PANTHER" id="PTHR33867">
    <property type="entry name" value="RIBOSOME MATURATION FACTOR RIMP"/>
    <property type="match status" value="1"/>
</dbReference>
<dbReference type="RefSeq" id="WP_126421692.1">
    <property type="nucleotide sequence ID" value="NZ_AP019367.1"/>
</dbReference>
<dbReference type="InterPro" id="IPR036847">
    <property type="entry name" value="RimP_C_sf"/>
</dbReference>
<dbReference type="InterPro" id="IPR003728">
    <property type="entry name" value="Ribosome_maturation_RimP"/>
</dbReference>
<dbReference type="SUPFAM" id="SSF75420">
    <property type="entry name" value="YhbC-like, N-terminal domain"/>
    <property type="match status" value="1"/>
</dbReference>
<name>A0A3G9JXB5_9ACTN</name>
<proteinExistence type="inferred from homology"/>
<comment type="subcellular location">
    <subcellularLocation>
        <location evidence="3">Cytoplasm</location>
    </subcellularLocation>
</comment>
<comment type="function">
    <text evidence="3">Required for maturation of 30S ribosomal subunits.</text>
</comment>
<feature type="region of interest" description="Disordered" evidence="4">
    <location>
        <begin position="159"/>
        <end position="181"/>
    </location>
</feature>
<accession>A0A3G9JXB5</accession>
<evidence type="ECO:0000256" key="3">
    <source>
        <dbReference type="HAMAP-Rule" id="MF_01077"/>
    </source>
</evidence>
<dbReference type="Proteomes" id="UP000273154">
    <property type="component" value="Chromosome"/>
</dbReference>
<dbReference type="GO" id="GO:0000028">
    <property type="term" value="P:ribosomal small subunit assembly"/>
    <property type="evidence" value="ECO:0007669"/>
    <property type="project" value="TreeGrafter"/>
</dbReference>
<dbReference type="GeneID" id="88848842"/>
<dbReference type="InterPro" id="IPR028998">
    <property type="entry name" value="RimP_C"/>
</dbReference>
<evidence type="ECO:0000259" key="5">
    <source>
        <dbReference type="Pfam" id="PF02576"/>
    </source>
</evidence>